<evidence type="ECO:0000256" key="10">
    <source>
        <dbReference type="ARBA" id="ARBA00022801"/>
    </source>
</evidence>
<proteinExistence type="inferred from homology"/>
<dbReference type="AlphaFoldDB" id="I6Z681"/>
<dbReference type="GO" id="GO:0005737">
    <property type="term" value="C:cytoplasm"/>
    <property type="evidence" value="ECO:0007669"/>
    <property type="project" value="UniProtKB-SubCell"/>
</dbReference>
<comment type="function">
    <text evidence="3 13">Endonuclease that specifically degrades the RNA of RNA-DNA hybrids.</text>
</comment>
<dbReference type="GO" id="GO:0006298">
    <property type="term" value="P:mismatch repair"/>
    <property type="evidence" value="ECO:0007669"/>
    <property type="project" value="TreeGrafter"/>
</dbReference>
<dbReference type="Pfam" id="PF01351">
    <property type="entry name" value="RNase_HII"/>
    <property type="match status" value="1"/>
</dbReference>
<keyword evidence="10 12" id="KW-0378">Hydrolase</keyword>
<evidence type="ECO:0000256" key="2">
    <source>
        <dbReference type="ARBA" id="ARBA00001946"/>
    </source>
</evidence>
<evidence type="ECO:0000313" key="15">
    <source>
        <dbReference type="EMBL" id="AFN74670.1"/>
    </source>
</evidence>
<dbReference type="Proteomes" id="UP000009011">
    <property type="component" value="Chromosome"/>
</dbReference>
<dbReference type="GO" id="GO:0003723">
    <property type="term" value="F:RNA binding"/>
    <property type="evidence" value="ECO:0007669"/>
    <property type="project" value="UniProtKB-UniRule"/>
</dbReference>
<evidence type="ECO:0000256" key="1">
    <source>
        <dbReference type="ARBA" id="ARBA00000077"/>
    </source>
</evidence>
<evidence type="ECO:0000256" key="3">
    <source>
        <dbReference type="ARBA" id="ARBA00004065"/>
    </source>
</evidence>
<dbReference type="GO" id="GO:0004523">
    <property type="term" value="F:RNA-DNA hybrid ribonuclease activity"/>
    <property type="evidence" value="ECO:0007669"/>
    <property type="project" value="UniProtKB-UniRule"/>
</dbReference>
<dbReference type="PANTHER" id="PTHR10954:SF23">
    <property type="entry name" value="RIBONUCLEASE"/>
    <property type="match status" value="1"/>
</dbReference>
<dbReference type="InterPro" id="IPR012337">
    <property type="entry name" value="RNaseH-like_sf"/>
</dbReference>
<dbReference type="Gene3D" id="3.30.420.10">
    <property type="entry name" value="Ribonuclease H-like superfamily/Ribonuclease H"/>
    <property type="match status" value="1"/>
</dbReference>
<dbReference type="GO" id="GO:0043137">
    <property type="term" value="P:DNA replication, removal of RNA primer"/>
    <property type="evidence" value="ECO:0007669"/>
    <property type="project" value="TreeGrafter"/>
</dbReference>
<protein>
    <recommendedName>
        <fullName evidence="13">Ribonuclease</fullName>
        <ecNumber evidence="13">3.1.26.4</ecNumber>
    </recommendedName>
</protein>
<dbReference type="eggNOG" id="COG1039">
    <property type="taxonomic scope" value="Bacteria"/>
</dbReference>
<gene>
    <name evidence="15" type="ordered locus">MROS_1433</name>
</gene>
<comment type="subcellular location">
    <subcellularLocation>
        <location evidence="4">Cytoplasm</location>
    </subcellularLocation>
</comment>
<keyword evidence="11" id="KW-0460">Magnesium</keyword>
<feature type="binding site" evidence="12">
    <location>
        <position position="103"/>
    </location>
    <ligand>
        <name>a divalent metal cation</name>
        <dbReference type="ChEBI" id="CHEBI:60240"/>
    </ligand>
</feature>
<feature type="binding site" evidence="12">
    <location>
        <position position="102"/>
    </location>
    <ligand>
        <name>a divalent metal cation</name>
        <dbReference type="ChEBI" id="CHEBI:60240"/>
    </ligand>
</feature>
<dbReference type="InterPro" id="IPR004641">
    <property type="entry name" value="RNase_HIII"/>
</dbReference>
<comment type="cofactor">
    <cofactor evidence="12">
        <name>Mn(2+)</name>
        <dbReference type="ChEBI" id="CHEBI:29035"/>
    </cofactor>
    <cofactor evidence="12">
        <name>Mg(2+)</name>
        <dbReference type="ChEBI" id="CHEBI:18420"/>
    </cofactor>
    <text evidence="12">Manganese or magnesium. Binds 1 divalent metal ion per monomer in the absence of substrate. May bind a second metal ion after substrate binding.</text>
</comment>
<evidence type="ECO:0000256" key="4">
    <source>
        <dbReference type="ARBA" id="ARBA00004496"/>
    </source>
</evidence>
<feature type="domain" description="RNase H type-2" evidence="14">
    <location>
        <begin position="96"/>
        <end position="298"/>
    </location>
</feature>
<dbReference type="SUPFAM" id="SSF53098">
    <property type="entry name" value="Ribonuclease H-like"/>
    <property type="match status" value="1"/>
</dbReference>
<keyword evidence="16" id="KW-1185">Reference proteome</keyword>
<keyword evidence="9 12" id="KW-0255">Endonuclease</keyword>
<evidence type="ECO:0000256" key="12">
    <source>
        <dbReference type="PROSITE-ProRule" id="PRU01319"/>
    </source>
</evidence>
<dbReference type="InterPro" id="IPR001352">
    <property type="entry name" value="RNase_HII/HIII"/>
</dbReference>
<sequence length="298" mass="33954">MTNTGFKKSAFDIIKSIRNKISTMDFNPSDIEEKNYNYEFTVNYNKKKVKVQVYFGKKGNKIVIQGDPDSFEYNKIKSAVFDENSPEIGNDDIEYEEYIGSDECGKGDYFGPLVVAAVYVNKETASKLKRIGVRDSKDLSDTQIDLLAESIKQIIGNDFEICSLEPEDYNRLYDQYRNLNKLLVHCHSLVTGKLLKRVQCNLVITDKFSNRNLEIHPSIDTKDIKFIMETGAEKYTGVAAASILARNKFNEWFLKLKEQGLDLPKGASDAVLQAAKNIGKDKLQKFAKLHFKVTLKLR</sequence>
<evidence type="ECO:0000256" key="8">
    <source>
        <dbReference type="ARBA" id="ARBA00022723"/>
    </source>
</evidence>
<name>I6Z681_MELRP</name>
<dbReference type="HOGENOM" id="CLU_059546_3_0_10"/>
<dbReference type="KEGG" id="mro:MROS_1433"/>
<keyword evidence="8 12" id="KW-0479">Metal-binding</keyword>
<keyword evidence="6" id="KW-0963">Cytoplasm</keyword>
<comment type="similarity">
    <text evidence="5">Belongs to the RNase HII family. RnhC subfamily.</text>
</comment>
<evidence type="ECO:0000256" key="5">
    <source>
        <dbReference type="ARBA" id="ARBA00008378"/>
    </source>
</evidence>
<dbReference type="EMBL" id="CP003557">
    <property type="protein sequence ID" value="AFN74670.1"/>
    <property type="molecule type" value="Genomic_DNA"/>
</dbReference>
<dbReference type="EC" id="3.1.26.4" evidence="13"/>
<dbReference type="STRING" id="1191523.MROS_1433"/>
<evidence type="ECO:0000313" key="16">
    <source>
        <dbReference type="Proteomes" id="UP000009011"/>
    </source>
</evidence>
<organism evidence="15 16">
    <name type="scientific">Melioribacter roseus (strain DSM 23840 / JCM 17771 / VKM B-2668 / P3M-2)</name>
    <dbReference type="NCBI Taxonomy" id="1191523"/>
    <lineage>
        <taxon>Bacteria</taxon>
        <taxon>Pseudomonadati</taxon>
        <taxon>Ignavibacteriota</taxon>
        <taxon>Ignavibacteria</taxon>
        <taxon>Ignavibacteriales</taxon>
        <taxon>Melioribacteraceae</taxon>
        <taxon>Melioribacter</taxon>
    </lineage>
</organism>
<evidence type="ECO:0000256" key="6">
    <source>
        <dbReference type="ARBA" id="ARBA00022490"/>
    </source>
</evidence>
<dbReference type="GO" id="GO:0032299">
    <property type="term" value="C:ribonuclease H2 complex"/>
    <property type="evidence" value="ECO:0007669"/>
    <property type="project" value="TreeGrafter"/>
</dbReference>
<dbReference type="InterPro" id="IPR024567">
    <property type="entry name" value="RNase_HII/HIII_dom"/>
</dbReference>
<dbReference type="InterPro" id="IPR036397">
    <property type="entry name" value="RNaseH_sf"/>
</dbReference>
<evidence type="ECO:0000256" key="13">
    <source>
        <dbReference type="RuleBase" id="RU003515"/>
    </source>
</evidence>
<dbReference type="CDD" id="cd06590">
    <property type="entry name" value="RNase_HII_bacteria_HIII_like"/>
    <property type="match status" value="1"/>
</dbReference>
<dbReference type="PROSITE" id="PS51975">
    <property type="entry name" value="RNASE_H_2"/>
    <property type="match status" value="1"/>
</dbReference>
<feature type="binding site" evidence="12">
    <location>
        <position position="206"/>
    </location>
    <ligand>
        <name>a divalent metal cation</name>
        <dbReference type="ChEBI" id="CHEBI:60240"/>
    </ligand>
</feature>
<keyword evidence="7 12" id="KW-0540">Nuclease</keyword>
<dbReference type="NCBIfam" id="TIGR00716">
    <property type="entry name" value="rnhC"/>
    <property type="match status" value="1"/>
</dbReference>
<reference evidence="15 16" key="1">
    <citation type="journal article" date="2013" name="PLoS ONE">
        <title>Genomic analysis of Melioribacter roseus, facultatively anaerobic organotrophic bacterium representing a novel deep lineage within Bacteriodetes/Chlorobi group.</title>
        <authorList>
            <person name="Kadnikov V.V."/>
            <person name="Mardanov A.V."/>
            <person name="Podosokorskaya O.A."/>
            <person name="Gavrilov S.N."/>
            <person name="Kublanov I.V."/>
            <person name="Beletsky A.V."/>
            <person name="Bonch-Osmolovskaya E.A."/>
            <person name="Ravin N.V."/>
        </authorList>
    </citation>
    <scope>NUCLEOTIDE SEQUENCE [LARGE SCALE GENOMIC DNA]</scope>
    <source>
        <strain evidence="16">JCM 17771 / P3M-2</strain>
    </source>
</reference>
<dbReference type="GO" id="GO:0046872">
    <property type="term" value="F:metal ion binding"/>
    <property type="evidence" value="ECO:0007669"/>
    <property type="project" value="UniProtKB-KW"/>
</dbReference>
<comment type="cofactor">
    <cofactor evidence="2">
        <name>Mg(2+)</name>
        <dbReference type="ChEBI" id="CHEBI:18420"/>
    </cofactor>
</comment>
<comment type="catalytic activity">
    <reaction evidence="1 12 13">
        <text>Endonucleolytic cleavage to 5'-phosphomonoester.</text>
        <dbReference type="EC" id="3.1.26.4"/>
    </reaction>
</comment>
<dbReference type="PATRIC" id="fig|1191523.3.peg.1520"/>
<evidence type="ECO:0000256" key="9">
    <source>
        <dbReference type="ARBA" id="ARBA00022759"/>
    </source>
</evidence>
<evidence type="ECO:0000256" key="7">
    <source>
        <dbReference type="ARBA" id="ARBA00022722"/>
    </source>
</evidence>
<evidence type="ECO:0000256" key="11">
    <source>
        <dbReference type="ARBA" id="ARBA00022842"/>
    </source>
</evidence>
<accession>I6Z681</accession>
<dbReference type="PANTHER" id="PTHR10954">
    <property type="entry name" value="RIBONUCLEASE H2 SUBUNIT A"/>
    <property type="match status" value="1"/>
</dbReference>
<evidence type="ECO:0000259" key="14">
    <source>
        <dbReference type="PROSITE" id="PS51975"/>
    </source>
</evidence>